<gene>
    <name evidence="2" type="ORF">AFUS01_LOCUS19063</name>
</gene>
<accession>A0A8J2K7A2</accession>
<comment type="caution">
    <text evidence="2">The sequence shown here is derived from an EMBL/GenBank/DDBJ whole genome shotgun (WGS) entry which is preliminary data.</text>
</comment>
<feature type="region of interest" description="Disordered" evidence="1">
    <location>
        <begin position="1"/>
        <end position="97"/>
    </location>
</feature>
<proteinExistence type="predicted"/>
<feature type="compositionally biased region" description="Low complexity" evidence="1">
    <location>
        <begin position="76"/>
        <end position="87"/>
    </location>
</feature>
<dbReference type="EMBL" id="CAJVCH010193794">
    <property type="protein sequence ID" value="CAG7730417.1"/>
    <property type="molecule type" value="Genomic_DNA"/>
</dbReference>
<feature type="compositionally biased region" description="Low complexity" evidence="1">
    <location>
        <begin position="46"/>
        <end position="57"/>
    </location>
</feature>
<sequence length="97" mass="10119">PDSNSSTSTNGESRTSPNNSRTEIPKEQNQLSDSPKSVEDVKADSNVNNNDQDTNQNLVAKKDSAVVEDVTSGSPATTTTTTTATTTDVQENASSSA</sequence>
<evidence type="ECO:0000313" key="2">
    <source>
        <dbReference type="EMBL" id="CAG7730417.1"/>
    </source>
</evidence>
<dbReference type="Proteomes" id="UP000708208">
    <property type="component" value="Unassembled WGS sequence"/>
</dbReference>
<protein>
    <submittedName>
        <fullName evidence="2">Uncharacterized protein</fullName>
    </submittedName>
</protein>
<name>A0A8J2K7A2_9HEXA</name>
<feature type="non-terminal residue" evidence="2">
    <location>
        <position position="1"/>
    </location>
</feature>
<evidence type="ECO:0000256" key="1">
    <source>
        <dbReference type="SAM" id="MobiDB-lite"/>
    </source>
</evidence>
<feature type="compositionally biased region" description="Polar residues" evidence="1">
    <location>
        <begin position="88"/>
        <end position="97"/>
    </location>
</feature>
<feature type="compositionally biased region" description="Polar residues" evidence="1">
    <location>
        <begin position="1"/>
        <end position="35"/>
    </location>
</feature>
<evidence type="ECO:0000313" key="3">
    <source>
        <dbReference type="Proteomes" id="UP000708208"/>
    </source>
</evidence>
<keyword evidence="3" id="KW-1185">Reference proteome</keyword>
<reference evidence="2" key="1">
    <citation type="submission" date="2021-06" db="EMBL/GenBank/DDBJ databases">
        <authorList>
            <person name="Hodson N. C."/>
            <person name="Mongue J. A."/>
            <person name="Jaron S. K."/>
        </authorList>
    </citation>
    <scope>NUCLEOTIDE SEQUENCE</scope>
</reference>
<organism evidence="2 3">
    <name type="scientific">Allacma fusca</name>
    <dbReference type="NCBI Taxonomy" id="39272"/>
    <lineage>
        <taxon>Eukaryota</taxon>
        <taxon>Metazoa</taxon>
        <taxon>Ecdysozoa</taxon>
        <taxon>Arthropoda</taxon>
        <taxon>Hexapoda</taxon>
        <taxon>Collembola</taxon>
        <taxon>Symphypleona</taxon>
        <taxon>Sminthuridae</taxon>
        <taxon>Allacma</taxon>
    </lineage>
</organism>
<dbReference type="AlphaFoldDB" id="A0A8J2K7A2"/>